<dbReference type="NCBIfam" id="TIGR03696">
    <property type="entry name" value="Rhs_assc_core"/>
    <property type="match status" value="1"/>
</dbReference>
<name>A0ABS6P932_9PSED</name>
<dbReference type="InterPro" id="IPR050708">
    <property type="entry name" value="T6SS_VgrG/RHS"/>
</dbReference>
<dbReference type="PANTHER" id="PTHR32305">
    <property type="match status" value="1"/>
</dbReference>
<dbReference type="RefSeq" id="WP_217890809.1">
    <property type="nucleotide sequence ID" value="NZ_JAHSTS010000001.1"/>
</dbReference>
<keyword evidence="3" id="KW-1185">Reference proteome</keyword>
<gene>
    <name evidence="2" type="ORF">KVG96_03350</name>
</gene>
<protein>
    <submittedName>
        <fullName evidence="2">Toxin</fullName>
    </submittedName>
</protein>
<dbReference type="EMBL" id="JAHSTS010000001">
    <property type="protein sequence ID" value="MBV4456984.1"/>
    <property type="molecule type" value="Genomic_DNA"/>
</dbReference>
<organism evidence="2 3">
    <name type="scientific">Pseudomonas ekonensis</name>
    <dbReference type="NCBI Taxonomy" id="2842353"/>
    <lineage>
        <taxon>Bacteria</taxon>
        <taxon>Pseudomonadati</taxon>
        <taxon>Pseudomonadota</taxon>
        <taxon>Gammaproteobacteria</taxon>
        <taxon>Pseudomonadales</taxon>
        <taxon>Pseudomonadaceae</taxon>
        <taxon>Pseudomonas</taxon>
    </lineage>
</organism>
<dbReference type="Proteomes" id="UP000765224">
    <property type="component" value="Unassembled WGS sequence"/>
</dbReference>
<feature type="region of interest" description="Disordered" evidence="1">
    <location>
        <begin position="323"/>
        <end position="345"/>
    </location>
</feature>
<sequence length="908" mass="99981">MNVHRRTPAVTVNDGRGLAVRQVAYLRTLAEDDPVGLVTRFEHDMAGHLIAQRDPRLAAANLINVYALNGAPVRTDSVDAGWRLNLPGAAGQVVRRWDARGFHWRSTYDPLLRLVRDEETGGADAETFTYADASADAGHNLRGRTIELTDPAGTVRWPGFGLLGETLEESRSFGDGDTFVTRWRYGPLGARLEQTDAGGHRQQADFDLAGQLRRTHLQLNGQASWQTVLSDAQYNAAGQIVEQQAGNGAVSHWRYDPADGRLIRQQAQVTGQAALQDFGYEYDPAGNLTRILDHAFTPSHFANRRVDGHRSFTYDSLYRLHTASGHDDAPPSDIPGLPQPTDPADRRPYVQTYTYDHGNNLTRLRHVRDGANHTRRMFIDPASNRGARWAEGDAEPVIGNLFDRHGNLLALQLGQPLQWNARDRLDTITLVQRPSGPDDQEHYRYSQGVRVLKRHDFHNAANSHFHEVRYLPGLEIRTKDNGETLHVITLAAGPGNVRCLHWERGQPPGIDADQLRYTLSDPLGSCVMELDARAQLISHEGYYPFGATAWMTARSSLEVGYKTIRYSGKEMDVSGLYDYGARHYAPWLQRWVSADPGGAADGLNLFAFVGNGPLRFIDAAGQSKEEWQIMNYSDFIAELGTEAATALAQIDNVIHQTGIGKELLKNLAAESLAAVVGYYGGYGAGEVLGALAPDVNAIPFVGGIISGNAGGDLSGSMADAAIPSARWIRPLVPQTSTMSIAAIDKRRGISASETGDISVPRAAGFFLNRIVGSVIPAMNVILNMGSRVQEAEDIQNRLTPAKIEKIDSMLAEWKIAVNERWDRSQAAYKTLKVPTVNPAAVFPNVNYMTPEEVLAPIHQSDLKQKTAIVLDLIAQAQKGMDWYKEMGTTDNQYLMKQSRLNAEAAKRH</sequence>
<accession>A0ABS6P932</accession>
<dbReference type="InterPro" id="IPR022385">
    <property type="entry name" value="Rhs_assc_core"/>
</dbReference>
<reference evidence="2 3" key="1">
    <citation type="submission" date="2021-06" db="EMBL/GenBank/DDBJ databases">
        <title>Updating the genus Pseudomonas: Description of 43 new species and partition of the Pseudomonas putida group.</title>
        <authorList>
            <person name="Girard L."/>
            <person name="Lood C."/>
            <person name="Vandamme P."/>
            <person name="Rokni-Zadeh H."/>
            <person name="Van Noort V."/>
            <person name="Hofte M."/>
            <person name="Lavigne R."/>
            <person name="De Mot R."/>
        </authorList>
    </citation>
    <scope>NUCLEOTIDE SEQUENCE [LARGE SCALE GENOMIC DNA]</scope>
    <source>
        <strain evidence="2 3">COR58</strain>
    </source>
</reference>
<evidence type="ECO:0000313" key="3">
    <source>
        <dbReference type="Proteomes" id="UP000765224"/>
    </source>
</evidence>
<evidence type="ECO:0000256" key="1">
    <source>
        <dbReference type="SAM" id="MobiDB-lite"/>
    </source>
</evidence>
<dbReference type="PANTHER" id="PTHR32305:SF15">
    <property type="entry name" value="PROTEIN RHSA-RELATED"/>
    <property type="match status" value="1"/>
</dbReference>
<evidence type="ECO:0000313" key="2">
    <source>
        <dbReference type="EMBL" id="MBV4456984.1"/>
    </source>
</evidence>
<proteinExistence type="predicted"/>
<comment type="caution">
    <text evidence="2">The sequence shown here is derived from an EMBL/GenBank/DDBJ whole genome shotgun (WGS) entry which is preliminary data.</text>
</comment>